<accession>A0A0R3T3R1</accession>
<reference evidence="2 3" key="2">
    <citation type="submission" date="2018-11" db="EMBL/GenBank/DDBJ databases">
        <authorList>
            <consortium name="Pathogen Informatics"/>
        </authorList>
    </citation>
    <scope>NUCLEOTIDE SEQUENCE [LARGE SCALE GENOMIC DNA]</scope>
</reference>
<dbReference type="AlphaFoldDB" id="A0A0R3T3R1"/>
<sequence length="84" mass="9485">MRSALFFLALTLVVASVSAEVSITKPLLVRGKALYAATHRFFAEDPLGQRIAKFFGDTSEITTEGRRRVRERIAKYIRELKAEV</sequence>
<keyword evidence="1" id="KW-0732">Signal</keyword>
<keyword evidence="3" id="KW-1185">Reference proteome</keyword>
<organism evidence="4">
    <name type="scientific">Rodentolepis nana</name>
    <name type="common">Dwarf tapeworm</name>
    <name type="synonym">Hymenolepis nana</name>
    <dbReference type="NCBI Taxonomy" id="102285"/>
    <lineage>
        <taxon>Eukaryota</taxon>
        <taxon>Metazoa</taxon>
        <taxon>Spiralia</taxon>
        <taxon>Lophotrochozoa</taxon>
        <taxon>Platyhelminthes</taxon>
        <taxon>Cestoda</taxon>
        <taxon>Eucestoda</taxon>
        <taxon>Cyclophyllidea</taxon>
        <taxon>Hymenolepididae</taxon>
        <taxon>Rodentolepis</taxon>
    </lineage>
</organism>
<feature type="signal peptide" evidence="1">
    <location>
        <begin position="1"/>
        <end position="19"/>
    </location>
</feature>
<evidence type="ECO:0000313" key="2">
    <source>
        <dbReference type="EMBL" id="VDN97518.1"/>
    </source>
</evidence>
<proteinExistence type="predicted"/>
<dbReference type="EMBL" id="UZAE01000675">
    <property type="protein sequence ID" value="VDN97518.1"/>
    <property type="molecule type" value="Genomic_DNA"/>
</dbReference>
<dbReference type="InterPro" id="IPR008860">
    <property type="entry name" value="Taeniidae_ag"/>
</dbReference>
<dbReference type="Pfam" id="PF05596">
    <property type="entry name" value="Taeniidae_ag"/>
    <property type="match status" value="1"/>
</dbReference>
<gene>
    <name evidence="2" type="ORF">HNAJ_LOCUS1659</name>
</gene>
<evidence type="ECO:0000256" key="1">
    <source>
        <dbReference type="SAM" id="SignalP"/>
    </source>
</evidence>
<name>A0A0R3T3R1_RODNA</name>
<dbReference type="Proteomes" id="UP000278807">
    <property type="component" value="Unassembled WGS sequence"/>
</dbReference>
<reference evidence="4" key="1">
    <citation type="submission" date="2017-02" db="UniProtKB">
        <authorList>
            <consortium name="WormBaseParasite"/>
        </authorList>
    </citation>
    <scope>IDENTIFICATION</scope>
</reference>
<feature type="chain" id="PRO_5043131632" evidence="1">
    <location>
        <begin position="20"/>
        <end position="84"/>
    </location>
</feature>
<dbReference type="WBParaSite" id="HNAJ_0000166001-mRNA-1">
    <property type="protein sequence ID" value="HNAJ_0000166001-mRNA-1"/>
    <property type="gene ID" value="HNAJ_0000166001"/>
</dbReference>
<evidence type="ECO:0000313" key="4">
    <source>
        <dbReference type="WBParaSite" id="HNAJ_0000166001-mRNA-1"/>
    </source>
</evidence>
<dbReference type="OrthoDB" id="6260553at2759"/>
<protein>
    <submittedName>
        <fullName evidence="2 4">Uncharacterized protein</fullName>
    </submittedName>
</protein>
<evidence type="ECO:0000313" key="3">
    <source>
        <dbReference type="Proteomes" id="UP000278807"/>
    </source>
</evidence>